<evidence type="ECO:0008006" key="6">
    <source>
        <dbReference type="Google" id="ProtNLM"/>
    </source>
</evidence>
<evidence type="ECO:0000313" key="4">
    <source>
        <dbReference type="EMBL" id="KAH0630450.1"/>
    </source>
</evidence>
<dbReference type="EMBL" id="JAIPUX010000439">
    <property type="protein sequence ID" value="KAH0630450.1"/>
    <property type="molecule type" value="Genomic_DNA"/>
</dbReference>
<reference evidence="4 5" key="1">
    <citation type="journal article" date="2022" name="Gigascience">
        <title>A chromosome-level genome assembly and annotation of the desert horned lizard, Phrynosoma platyrhinos, provides insight into chromosomal rearrangements among reptiles.</title>
        <authorList>
            <person name="Koochekian N."/>
            <person name="Ascanio A."/>
            <person name="Farleigh K."/>
            <person name="Card D.C."/>
            <person name="Schield D.R."/>
            <person name="Castoe T.A."/>
            <person name="Jezkova T."/>
        </authorList>
    </citation>
    <scope>NUCLEOTIDE SEQUENCE [LARGE SCALE GENOMIC DNA]</scope>
    <source>
        <strain evidence="4">NK-2021</strain>
    </source>
</reference>
<evidence type="ECO:0000256" key="2">
    <source>
        <dbReference type="ARBA" id="ARBA00022525"/>
    </source>
</evidence>
<proteinExistence type="predicted"/>
<accession>A0ABQ7TKW1</accession>
<gene>
    <name evidence="4" type="ORF">JD844_013484</name>
</gene>
<evidence type="ECO:0000256" key="1">
    <source>
        <dbReference type="ARBA" id="ARBA00004613"/>
    </source>
</evidence>
<evidence type="ECO:0000313" key="5">
    <source>
        <dbReference type="Proteomes" id="UP000826234"/>
    </source>
</evidence>
<dbReference type="InterPro" id="IPR045860">
    <property type="entry name" value="Snake_toxin-like_sf"/>
</dbReference>
<dbReference type="Proteomes" id="UP000826234">
    <property type="component" value="Unassembled WGS sequence"/>
</dbReference>
<protein>
    <recommendedName>
        <fullName evidence="6">UPAR/Ly6 domain-containing protein</fullName>
    </recommendedName>
</protein>
<dbReference type="SUPFAM" id="SSF57302">
    <property type="entry name" value="Snake toxin-like"/>
    <property type="match status" value="1"/>
</dbReference>
<comment type="caution">
    <text evidence="4">The sequence shown here is derived from an EMBL/GenBank/DDBJ whole genome shotgun (WGS) entry which is preliminary data.</text>
</comment>
<dbReference type="Gene3D" id="2.10.60.10">
    <property type="entry name" value="CD59"/>
    <property type="match status" value="1"/>
</dbReference>
<name>A0ABQ7TKW1_PHRPL</name>
<sequence>MDVSFLIAGHKLIKKRNCVDLDKCSKNETASFSGISYVTTYDCCEGDFCNSAATLPSAHLSLPMVLAMLGVWLVRFL</sequence>
<evidence type="ECO:0000256" key="3">
    <source>
        <dbReference type="ARBA" id="ARBA00023157"/>
    </source>
</evidence>
<keyword evidence="2" id="KW-0964">Secreted</keyword>
<comment type="subcellular location">
    <subcellularLocation>
        <location evidence="1">Secreted</location>
    </subcellularLocation>
</comment>
<keyword evidence="5" id="KW-1185">Reference proteome</keyword>
<organism evidence="4 5">
    <name type="scientific">Phrynosoma platyrhinos</name>
    <name type="common">Desert horned lizard</name>
    <dbReference type="NCBI Taxonomy" id="52577"/>
    <lineage>
        <taxon>Eukaryota</taxon>
        <taxon>Metazoa</taxon>
        <taxon>Chordata</taxon>
        <taxon>Craniata</taxon>
        <taxon>Vertebrata</taxon>
        <taxon>Euteleostomi</taxon>
        <taxon>Lepidosauria</taxon>
        <taxon>Squamata</taxon>
        <taxon>Bifurcata</taxon>
        <taxon>Unidentata</taxon>
        <taxon>Episquamata</taxon>
        <taxon>Toxicofera</taxon>
        <taxon>Iguania</taxon>
        <taxon>Phrynosomatidae</taxon>
        <taxon>Phrynosomatinae</taxon>
        <taxon>Phrynosoma</taxon>
    </lineage>
</organism>
<keyword evidence="3" id="KW-1015">Disulfide bond</keyword>